<dbReference type="EMBL" id="JANPWB010000015">
    <property type="protein sequence ID" value="KAJ1091989.1"/>
    <property type="molecule type" value="Genomic_DNA"/>
</dbReference>
<dbReference type="Proteomes" id="UP001066276">
    <property type="component" value="Chromosome 11"/>
</dbReference>
<proteinExistence type="predicted"/>
<dbReference type="AlphaFoldDB" id="A0AAV7LLX2"/>
<evidence type="ECO:0000313" key="1">
    <source>
        <dbReference type="EMBL" id="KAJ1091989.1"/>
    </source>
</evidence>
<evidence type="ECO:0000313" key="2">
    <source>
        <dbReference type="Proteomes" id="UP001066276"/>
    </source>
</evidence>
<gene>
    <name evidence="1" type="ORF">NDU88_005103</name>
</gene>
<reference evidence="1" key="1">
    <citation type="journal article" date="2022" name="bioRxiv">
        <title>Sequencing and chromosome-scale assembly of the giantPleurodeles waltlgenome.</title>
        <authorList>
            <person name="Brown T."/>
            <person name="Elewa A."/>
            <person name="Iarovenko S."/>
            <person name="Subramanian E."/>
            <person name="Araus A.J."/>
            <person name="Petzold A."/>
            <person name="Susuki M."/>
            <person name="Suzuki K.-i.T."/>
            <person name="Hayashi T."/>
            <person name="Toyoda A."/>
            <person name="Oliveira C."/>
            <person name="Osipova E."/>
            <person name="Leigh N.D."/>
            <person name="Simon A."/>
            <person name="Yun M.H."/>
        </authorList>
    </citation>
    <scope>NUCLEOTIDE SEQUENCE</scope>
    <source>
        <strain evidence="1">20211129_DDA</strain>
        <tissue evidence="1">Liver</tissue>
    </source>
</reference>
<sequence>MFLEIQLHFGERQPGAYYFLKSLDQRLKESSPVTLEQNIARIPGEDYTCLFERMGEVPEAAVLKSEEGSGFEL</sequence>
<comment type="caution">
    <text evidence="1">The sequence shown here is derived from an EMBL/GenBank/DDBJ whole genome shotgun (WGS) entry which is preliminary data.</text>
</comment>
<accession>A0AAV7LLX2</accession>
<protein>
    <submittedName>
        <fullName evidence="1">Uncharacterized protein</fullName>
    </submittedName>
</protein>
<keyword evidence="2" id="KW-1185">Reference proteome</keyword>
<organism evidence="1 2">
    <name type="scientific">Pleurodeles waltl</name>
    <name type="common">Iberian ribbed newt</name>
    <dbReference type="NCBI Taxonomy" id="8319"/>
    <lineage>
        <taxon>Eukaryota</taxon>
        <taxon>Metazoa</taxon>
        <taxon>Chordata</taxon>
        <taxon>Craniata</taxon>
        <taxon>Vertebrata</taxon>
        <taxon>Euteleostomi</taxon>
        <taxon>Amphibia</taxon>
        <taxon>Batrachia</taxon>
        <taxon>Caudata</taxon>
        <taxon>Salamandroidea</taxon>
        <taxon>Salamandridae</taxon>
        <taxon>Pleurodelinae</taxon>
        <taxon>Pleurodeles</taxon>
    </lineage>
</organism>
<name>A0AAV7LLX2_PLEWA</name>